<reference evidence="1 2" key="1">
    <citation type="submission" date="2019-03" db="EMBL/GenBank/DDBJ databases">
        <title>First draft genome of Liparis tanakae, snailfish: a comprehensive survey of snailfish specific genes.</title>
        <authorList>
            <person name="Kim W."/>
            <person name="Song I."/>
            <person name="Jeong J.-H."/>
            <person name="Kim D."/>
            <person name="Kim S."/>
            <person name="Ryu S."/>
            <person name="Song J.Y."/>
            <person name="Lee S.K."/>
        </authorList>
    </citation>
    <scope>NUCLEOTIDE SEQUENCE [LARGE SCALE GENOMIC DNA]</scope>
    <source>
        <tissue evidence="1">Muscle</tissue>
    </source>
</reference>
<organism evidence="1 2">
    <name type="scientific">Liparis tanakae</name>
    <name type="common">Tanaka's snailfish</name>
    <dbReference type="NCBI Taxonomy" id="230148"/>
    <lineage>
        <taxon>Eukaryota</taxon>
        <taxon>Metazoa</taxon>
        <taxon>Chordata</taxon>
        <taxon>Craniata</taxon>
        <taxon>Vertebrata</taxon>
        <taxon>Euteleostomi</taxon>
        <taxon>Actinopterygii</taxon>
        <taxon>Neopterygii</taxon>
        <taxon>Teleostei</taxon>
        <taxon>Neoteleostei</taxon>
        <taxon>Acanthomorphata</taxon>
        <taxon>Eupercaria</taxon>
        <taxon>Perciformes</taxon>
        <taxon>Cottioidei</taxon>
        <taxon>Cottales</taxon>
        <taxon>Liparidae</taxon>
        <taxon>Liparis</taxon>
    </lineage>
</organism>
<dbReference type="AlphaFoldDB" id="A0A4Z2HDV7"/>
<comment type="caution">
    <text evidence="1">The sequence shown here is derived from an EMBL/GenBank/DDBJ whole genome shotgun (WGS) entry which is preliminary data.</text>
</comment>
<keyword evidence="2" id="KW-1185">Reference proteome</keyword>
<gene>
    <name evidence="1" type="ORF">EYF80_026700</name>
</gene>
<name>A0A4Z2HDV7_9TELE</name>
<proteinExistence type="predicted"/>
<evidence type="ECO:0000313" key="2">
    <source>
        <dbReference type="Proteomes" id="UP000314294"/>
    </source>
</evidence>
<dbReference type="EMBL" id="SRLO01000280">
    <property type="protein sequence ID" value="TNN63084.1"/>
    <property type="molecule type" value="Genomic_DNA"/>
</dbReference>
<evidence type="ECO:0000313" key="1">
    <source>
        <dbReference type="EMBL" id="TNN63084.1"/>
    </source>
</evidence>
<sequence>MTATVCEVRGWSEVTEGRCFLPSFEDACKDGGEEWWKRLHVSDEHPSVLRGLCSWRQTLPVPAAPLEPNGMRAVGEALDAQRVPGLEPRLVRQAGGVWRT</sequence>
<dbReference type="Proteomes" id="UP000314294">
    <property type="component" value="Unassembled WGS sequence"/>
</dbReference>
<protein>
    <submittedName>
        <fullName evidence="1">Uncharacterized protein</fullName>
    </submittedName>
</protein>
<accession>A0A4Z2HDV7</accession>